<dbReference type="Pfam" id="PF00072">
    <property type="entry name" value="Response_reg"/>
    <property type="match status" value="1"/>
</dbReference>
<dbReference type="AlphaFoldDB" id="A0A259U136"/>
<protein>
    <recommendedName>
        <fullName evidence="8">DNA-binding response regulator</fullName>
    </recommendedName>
</protein>
<dbReference type="InterPro" id="IPR001789">
    <property type="entry name" value="Sig_transdc_resp-reg_receiver"/>
</dbReference>
<keyword evidence="7" id="KW-1185">Reference proteome</keyword>
<dbReference type="GO" id="GO:0006355">
    <property type="term" value="P:regulation of DNA-templated transcription"/>
    <property type="evidence" value="ECO:0007669"/>
    <property type="project" value="InterPro"/>
</dbReference>
<evidence type="ECO:0000256" key="2">
    <source>
        <dbReference type="ARBA" id="ARBA00023125"/>
    </source>
</evidence>
<evidence type="ECO:0000313" key="6">
    <source>
        <dbReference type="EMBL" id="OZC03691.1"/>
    </source>
</evidence>
<dbReference type="SMART" id="SM00421">
    <property type="entry name" value="HTH_LUXR"/>
    <property type="match status" value="1"/>
</dbReference>
<dbReference type="PRINTS" id="PR00038">
    <property type="entry name" value="HTHLUXR"/>
</dbReference>
<evidence type="ECO:0008006" key="8">
    <source>
        <dbReference type="Google" id="ProtNLM"/>
    </source>
</evidence>
<dbReference type="Proteomes" id="UP000216446">
    <property type="component" value="Unassembled WGS sequence"/>
</dbReference>
<evidence type="ECO:0000256" key="3">
    <source>
        <dbReference type="PROSITE-ProRule" id="PRU00169"/>
    </source>
</evidence>
<name>A0A259U136_9BACT</name>
<dbReference type="OrthoDB" id="9797341at2"/>
<dbReference type="SUPFAM" id="SSF52172">
    <property type="entry name" value="CheY-like"/>
    <property type="match status" value="1"/>
</dbReference>
<reference evidence="6 7" key="1">
    <citation type="submission" date="2016-11" db="EMBL/GenBank/DDBJ databases">
        <title>Study of marine rhodopsin-containing bacteria.</title>
        <authorList>
            <person name="Yoshizawa S."/>
            <person name="Kumagai Y."/>
            <person name="Kogure K."/>
        </authorList>
    </citation>
    <scope>NUCLEOTIDE SEQUENCE [LARGE SCALE GENOMIC DNA]</scope>
    <source>
        <strain evidence="6 7">SG-29</strain>
    </source>
</reference>
<comment type="caution">
    <text evidence="6">The sequence shown here is derived from an EMBL/GenBank/DDBJ whole genome shotgun (WGS) entry which is preliminary data.</text>
</comment>
<dbReference type="Pfam" id="PF00196">
    <property type="entry name" value="GerE"/>
    <property type="match status" value="1"/>
</dbReference>
<dbReference type="InterPro" id="IPR000792">
    <property type="entry name" value="Tscrpt_reg_LuxR_C"/>
</dbReference>
<dbReference type="InterPro" id="IPR011006">
    <property type="entry name" value="CheY-like_superfamily"/>
</dbReference>
<dbReference type="InterPro" id="IPR039420">
    <property type="entry name" value="WalR-like"/>
</dbReference>
<feature type="domain" description="Response regulatory" evidence="5">
    <location>
        <begin position="6"/>
        <end position="124"/>
    </location>
</feature>
<sequence length="221" mass="23913">MPAPVRLAVVEDRDDLRQRLLQRLALFDEVEVLFSSADGAAFLADLALAPLAPEVVLMDIEMPEMDGVEATRHLKAEHPEIEVVMLTVFDAEARIESALAAGASGYLLKEEPADRIVDAVLDLRKGGAPVSARVARTLVERVRADASRAHEAERERAALGLTPREQEVLALIARGDTDDGMAAAMGVSVHTVQSHVKSLYRKLDVHSRGEASRRAVELGVA</sequence>
<dbReference type="PROSITE" id="PS50043">
    <property type="entry name" value="HTH_LUXR_2"/>
    <property type="match status" value="1"/>
</dbReference>
<dbReference type="GO" id="GO:0000160">
    <property type="term" value="P:phosphorelay signal transduction system"/>
    <property type="evidence" value="ECO:0007669"/>
    <property type="project" value="InterPro"/>
</dbReference>
<keyword evidence="1 3" id="KW-0597">Phosphoprotein</keyword>
<dbReference type="PANTHER" id="PTHR43214:SF43">
    <property type="entry name" value="TWO-COMPONENT RESPONSE REGULATOR"/>
    <property type="match status" value="1"/>
</dbReference>
<dbReference type="CDD" id="cd17535">
    <property type="entry name" value="REC_NarL-like"/>
    <property type="match status" value="1"/>
</dbReference>
<proteinExistence type="predicted"/>
<evidence type="ECO:0000259" key="4">
    <source>
        <dbReference type="PROSITE" id="PS50043"/>
    </source>
</evidence>
<feature type="domain" description="HTH luxR-type" evidence="4">
    <location>
        <begin position="154"/>
        <end position="219"/>
    </location>
</feature>
<evidence type="ECO:0000256" key="1">
    <source>
        <dbReference type="ARBA" id="ARBA00022553"/>
    </source>
</evidence>
<dbReference type="InParanoid" id="A0A259U136"/>
<dbReference type="PROSITE" id="PS50110">
    <property type="entry name" value="RESPONSE_REGULATORY"/>
    <property type="match status" value="1"/>
</dbReference>
<dbReference type="RefSeq" id="WP_094549332.1">
    <property type="nucleotide sequence ID" value="NZ_MQWB01000001.1"/>
</dbReference>
<gene>
    <name evidence="6" type="ORF">BSZ36_12280</name>
</gene>
<dbReference type="GO" id="GO:0003677">
    <property type="term" value="F:DNA binding"/>
    <property type="evidence" value="ECO:0007669"/>
    <property type="project" value="UniProtKB-KW"/>
</dbReference>
<dbReference type="Gene3D" id="3.40.50.2300">
    <property type="match status" value="1"/>
</dbReference>
<dbReference type="EMBL" id="MQWB01000001">
    <property type="protein sequence ID" value="OZC03691.1"/>
    <property type="molecule type" value="Genomic_DNA"/>
</dbReference>
<dbReference type="CDD" id="cd06170">
    <property type="entry name" value="LuxR_C_like"/>
    <property type="match status" value="1"/>
</dbReference>
<dbReference type="InterPro" id="IPR058245">
    <property type="entry name" value="NreC/VraR/RcsB-like_REC"/>
</dbReference>
<accession>A0A259U136</accession>
<evidence type="ECO:0000313" key="7">
    <source>
        <dbReference type="Proteomes" id="UP000216446"/>
    </source>
</evidence>
<dbReference type="PANTHER" id="PTHR43214">
    <property type="entry name" value="TWO-COMPONENT RESPONSE REGULATOR"/>
    <property type="match status" value="1"/>
</dbReference>
<feature type="modified residue" description="4-aspartylphosphate" evidence="3">
    <location>
        <position position="59"/>
    </location>
</feature>
<keyword evidence="2" id="KW-0238">DNA-binding</keyword>
<dbReference type="SMART" id="SM00448">
    <property type="entry name" value="REC"/>
    <property type="match status" value="1"/>
</dbReference>
<evidence type="ECO:0000259" key="5">
    <source>
        <dbReference type="PROSITE" id="PS50110"/>
    </source>
</evidence>
<organism evidence="6 7">
    <name type="scientific">Rubricoccus marinus</name>
    <dbReference type="NCBI Taxonomy" id="716817"/>
    <lineage>
        <taxon>Bacteria</taxon>
        <taxon>Pseudomonadati</taxon>
        <taxon>Rhodothermota</taxon>
        <taxon>Rhodothermia</taxon>
        <taxon>Rhodothermales</taxon>
        <taxon>Rubricoccaceae</taxon>
        <taxon>Rubricoccus</taxon>
    </lineage>
</organism>